<feature type="compositionally biased region" description="Low complexity" evidence="1">
    <location>
        <begin position="142"/>
        <end position="157"/>
    </location>
</feature>
<dbReference type="Proteomes" id="UP000724874">
    <property type="component" value="Unassembled WGS sequence"/>
</dbReference>
<comment type="caution">
    <text evidence="2">The sequence shown here is derived from an EMBL/GenBank/DDBJ whole genome shotgun (WGS) entry which is preliminary data.</text>
</comment>
<name>A0A9P5P260_GYMJU</name>
<proteinExistence type="predicted"/>
<evidence type="ECO:0000313" key="2">
    <source>
        <dbReference type="EMBL" id="KAF8913127.1"/>
    </source>
</evidence>
<gene>
    <name evidence="2" type="ORF">CPB84DRAFT_516845</name>
</gene>
<evidence type="ECO:0000256" key="1">
    <source>
        <dbReference type="SAM" id="MobiDB-lite"/>
    </source>
</evidence>
<dbReference type="OrthoDB" id="3128809at2759"/>
<dbReference type="EMBL" id="JADNYJ010000002">
    <property type="protein sequence ID" value="KAF8913127.1"/>
    <property type="molecule type" value="Genomic_DNA"/>
</dbReference>
<protein>
    <submittedName>
        <fullName evidence="2">Uncharacterized protein</fullName>
    </submittedName>
</protein>
<feature type="compositionally biased region" description="Low complexity" evidence="1">
    <location>
        <begin position="69"/>
        <end position="100"/>
    </location>
</feature>
<evidence type="ECO:0000313" key="3">
    <source>
        <dbReference type="Proteomes" id="UP000724874"/>
    </source>
</evidence>
<keyword evidence="3" id="KW-1185">Reference proteome</keyword>
<dbReference type="AlphaFoldDB" id="A0A9P5P260"/>
<sequence length="240" mass="25433">MCACEHSVTEHGDGQVYSLQPRYCRTSGTSFQASNGLTFAKNQSVAARLPCVHCSQVYFMHALSPDAAPLNSSAAPSSTVPPFSAASSSTAHPSSAPTPAWMMSGTFSGRNATLEHVRSAQGSASSSTTSSFQQWALDPSFNSTATTNDRRTNAAQRHQPAPQGLPVPARGVAQNPLLPLPTIALPRITGTRSVRNPRLPVGVQVSSSRSQKSKIFDYKFACIILPIGVSSILSQKKCMI</sequence>
<reference evidence="2" key="1">
    <citation type="submission" date="2020-11" db="EMBL/GenBank/DDBJ databases">
        <authorList>
            <consortium name="DOE Joint Genome Institute"/>
            <person name="Ahrendt S."/>
            <person name="Riley R."/>
            <person name="Andreopoulos W."/>
            <person name="LaButti K."/>
            <person name="Pangilinan J."/>
            <person name="Ruiz-duenas F.J."/>
            <person name="Barrasa J.M."/>
            <person name="Sanchez-Garcia M."/>
            <person name="Camarero S."/>
            <person name="Miyauchi S."/>
            <person name="Serrano A."/>
            <person name="Linde D."/>
            <person name="Babiker R."/>
            <person name="Drula E."/>
            <person name="Ayuso-Fernandez I."/>
            <person name="Pacheco R."/>
            <person name="Padilla G."/>
            <person name="Ferreira P."/>
            <person name="Barriuso J."/>
            <person name="Kellner H."/>
            <person name="Castanera R."/>
            <person name="Alfaro M."/>
            <person name="Ramirez L."/>
            <person name="Pisabarro A.G."/>
            <person name="Kuo A."/>
            <person name="Tritt A."/>
            <person name="Lipzen A."/>
            <person name="He G."/>
            <person name="Yan M."/>
            <person name="Ng V."/>
            <person name="Cullen D."/>
            <person name="Martin F."/>
            <person name="Rosso M.-N."/>
            <person name="Henrissat B."/>
            <person name="Hibbett D."/>
            <person name="Martinez A.T."/>
            <person name="Grigoriev I.V."/>
        </authorList>
    </citation>
    <scope>NUCLEOTIDE SEQUENCE</scope>
    <source>
        <strain evidence="2">AH 44721</strain>
    </source>
</reference>
<organism evidence="2 3">
    <name type="scientific">Gymnopilus junonius</name>
    <name type="common">Spectacular rustgill mushroom</name>
    <name type="synonym">Gymnopilus spectabilis subsp. junonius</name>
    <dbReference type="NCBI Taxonomy" id="109634"/>
    <lineage>
        <taxon>Eukaryota</taxon>
        <taxon>Fungi</taxon>
        <taxon>Dikarya</taxon>
        <taxon>Basidiomycota</taxon>
        <taxon>Agaricomycotina</taxon>
        <taxon>Agaricomycetes</taxon>
        <taxon>Agaricomycetidae</taxon>
        <taxon>Agaricales</taxon>
        <taxon>Agaricineae</taxon>
        <taxon>Hymenogastraceae</taxon>
        <taxon>Gymnopilus</taxon>
    </lineage>
</organism>
<feature type="region of interest" description="Disordered" evidence="1">
    <location>
        <begin position="69"/>
        <end position="104"/>
    </location>
</feature>
<accession>A0A9P5P260</accession>
<feature type="region of interest" description="Disordered" evidence="1">
    <location>
        <begin position="140"/>
        <end position="168"/>
    </location>
</feature>